<feature type="transmembrane region" description="Helical" evidence="1">
    <location>
        <begin position="87"/>
        <end position="113"/>
    </location>
</feature>
<reference evidence="2 3" key="1">
    <citation type="submission" date="2020-08" db="EMBL/GenBank/DDBJ databases">
        <title>A Genomic Blueprint of the Chicken Gut Microbiome.</title>
        <authorList>
            <person name="Gilroy R."/>
            <person name="Ravi A."/>
            <person name="Getino M."/>
            <person name="Pursley I."/>
            <person name="Horton D.L."/>
            <person name="Alikhan N.-F."/>
            <person name="Baker D."/>
            <person name="Gharbi K."/>
            <person name="Hall N."/>
            <person name="Watson M."/>
            <person name="Adriaenssens E.M."/>
            <person name="Foster-Nyarko E."/>
            <person name="Jarju S."/>
            <person name="Secka A."/>
            <person name="Antonio M."/>
            <person name="Oren A."/>
            <person name="Chaudhuri R."/>
            <person name="La Ragione R.M."/>
            <person name="Hildebrand F."/>
            <person name="Pallen M.J."/>
        </authorList>
    </citation>
    <scope>NUCLEOTIDE SEQUENCE [LARGE SCALE GENOMIC DNA]</scope>
    <source>
        <strain evidence="2 3">A46</strain>
    </source>
</reference>
<dbReference type="EMBL" id="JACSPZ010000002">
    <property type="protein sequence ID" value="MBD8035972.1"/>
    <property type="molecule type" value="Genomic_DNA"/>
</dbReference>
<proteinExistence type="predicted"/>
<gene>
    <name evidence="2" type="ORF">H9635_04410</name>
</gene>
<keyword evidence="1" id="KW-1133">Transmembrane helix</keyword>
<keyword evidence="1" id="KW-0812">Transmembrane</keyword>
<protein>
    <submittedName>
        <fullName evidence="2">Uncharacterized protein</fullName>
    </submittedName>
</protein>
<feature type="transmembrane region" description="Helical" evidence="1">
    <location>
        <begin position="57"/>
        <end position="75"/>
    </location>
</feature>
<feature type="transmembrane region" description="Helical" evidence="1">
    <location>
        <begin position="125"/>
        <end position="146"/>
    </location>
</feature>
<evidence type="ECO:0000313" key="2">
    <source>
        <dbReference type="EMBL" id="MBD8035972.1"/>
    </source>
</evidence>
<feature type="transmembrane region" description="Helical" evidence="1">
    <location>
        <begin position="152"/>
        <end position="172"/>
    </location>
</feature>
<keyword evidence="1" id="KW-0472">Membrane</keyword>
<sequence length="188" mass="21486">MINIFVGLIFVFFKTNLSFLDIGATYYLTNIIGYISILFGIIELGRTNQRLLKVRPYVMIMIAHSFIFFLLNVTGNSPLTMAFSTSLATIIAYGGLLFIVAGMFLIFAIISELLDDLNSKKNKKLLYNLINIMMMLFILAGISAYFNMLATTIMGTLLLLEVLFLISYYYVFLLKNENIHKRFPHQRS</sequence>
<organism evidence="2 3">
    <name type="scientific">Solibacillus faecavium</name>
    <dbReference type="NCBI Taxonomy" id="2762221"/>
    <lineage>
        <taxon>Bacteria</taxon>
        <taxon>Bacillati</taxon>
        <taxon>Bacillota</taxon>
        <taxon>Bacilli</taxon>
        <taxon>Bacillales</taxon>
        <taxon>Caryophanaceae</taxon>
        <taxon>Solibacillus</taxon>
    </lineage>
</organism>
<keyword evidence="3" id="KW-1185">Reference proteome</keyword>
<name>A0ABR8XVJ8_9BACL</name>
<evidence type="ECO:0000256" key="1">
    <source>
        <dbReference type="SAM" id="Phobius"/>
    </source>
</evidence>
<comment type="caution">
    <text evidence="2">The sequence shown here is derived from an EMBL/GenBank/DDBJ whole genome shotgun (WGS) entry which is preliminary data.</text>
</comment>
<accession>A0ABR8XVJ8</accession>
<evidence type="ECO:0000313" key="3">
    <source>
        <dbReference type="Proteomes" id="UP000619101"/>
    </source>
</evidence>
<dbReference type="Proteomes" id="UP000619101">
    <property type="component" value="Unassembled WGS sequence"/>
</dbReference>
<dbReference type="RefSeq" id="WP_191698942.1">
    <property type="nucleotide sequence ID" value="NZ_JACSPZ010000002.1"/>
</dbReference>
<feature type="transmembrane region" description="Helical" evidence="1">
    <location>
        <begin position="27"/>
        <end position="45"/>
    </location>
</feature>